<gene>
    <name evidence="1" type="ORF">PHPALM_9935</name>
</gene>
<sequence>MFSYQILLAIMVIVLVGNNIYASAKETKLTLSGITPLASMGTRSLRIESSADDSST</sequence>
<reference evidence="1 2" key="1">
    <citation type="journal article" date="2017" name="Genome Biol. Evol.">
        <title>Phytophthora megakarya and P. palmivora, closely related causal agents of cacao black pod rot, underwent increases in genome sizes and gene numbers by different mechanisms.</title>
        <authorList>
            <person name="Ali S.S."/>
            <person name="Shao J."/>
            <person name="Lary D.J."/>
            <person name="Kronmiller B."/>
            <person name="Shen D."/>
            <person name="Strem M.D."/>
            <person name="Amoako-Attah I."/>
            <person name="Akrofi A.Y."/>
            <person name="Begoude B.A."/>
            <person name="Ten Hoopen G.M."/>
            <person name="Coulibaly K."/>
            <person name="Kebe B.I."/>
            <person name="Melnick R.L."/>
            <person name="Guiltinan M.J."/>
            <person name="Tyler B.M."/>
            <person name="Meinhardt L.W."/>
            <person name="Bailey B.A."/>
        </authorList>
    </citation>
    <scope>NUCLEOTIDE SEQUENCE [LARGE SCALE GENOMIC DNA]</scope>
    <source>
        <strain evidence="2">sbr112.9</strain>
    </source>
</reference>
<accession>A0A2P4Y604</accession>
<proteinExistence type="predicted"/>
<dbReference type="AlphaFoldDB" id="A0A2P4Y604"/>
<protein>
    <submittedName>
        <fullName evidence="1">RxLR effector</fullName>
    </submittedName>
</protein>
<comment type="caution">
    <text evidence="1">The sequence shown here is derived from an EMBL/GenBank/DDBJ whole genome shotgun (WGS) entry which is preliminary data.</text>
</comment>
<name>A0A2P4Y604_9STRA</name>
<evidence type="ECO:0000313" key="2">
    <source>
        <dbReference type="Proteomes" id="UP000237271"/>
    </source>
</evidence>
<organism evidence="1 2">
    <name type="scientific">Phytophthora palmivora</name>
    <dbReference type="NCBI Taxonomy" id="4796"/>
    <lineage>
        <taxon>Eukaryota</taxon>
        <taxon>Sar</taxon>
        <taxon>Stramenopiles</taxon>
        <taxon>Oomycota</taxon>
        <taxon>Peronosporomycetes</taxon>
        <taxon>Peronosporales</taxon>
        <taxon>Peronosporaceae</taxon>
        <taxon>Phytophthora</taxon>
    </lineage>
</organism>
<dbReference type="EMBL" id="NCKW01005224">
    <property type="protein sequence ID" value="POM73233.1"/>
    <property type="molecule type" value="Genomic_DNA"/>
</dbReference>
<keyword evidence="2" id="KW-1185">Reference proteome</keyword>
<evidence type="ECO:0000313" key="1">
    <source>
        <dbReference type="EMBL" id="POM73233.1"/>
    </source>
</evidence>
<dbReference type="Proteomes" id="UP000237271">
    <property type="component" value="Unassembled WGS sequence"/>
</dbReference>